<name>A0A8D8FNH9_CULPI</name>
<reference evidence="2" key="1">
    <citation type="submission" date="2021-05" db="EMBL/GenBank/DDBJ databases">
        <authorList>
            <person name="Alioto T."/>
            <person name="Alioto T."/>
            <person name="Gomez Garrido J."/>
        </authorList>
    </citation>
    <scope>NUCLEOTIDE SEQUENCE</scope>
</reference>
<sequence>MLETKCENSCQVQCSRAKPYCCWKQVEINCIASGFGHLGPASRVVQRFLALWRFIIVLYFLFHYCYIYFYRPWCLPFLITLTWKKFATFKFFSLKKKHLR</sequence>
<feature type="transmembrane region" description="Helical" evidence="1">
    <location>
        <begin position="50"/>
        <end position="69"/>
    </location>
</feature>
<dbReference type="EMBL" id="HBUE01079509">
    <property type="protein sequence ID" value="CAG6476878.1"/>
    <property type="molecule type" value="Transcribed_RNA"/>
</dbReference>
<proteinExistence type="predicted"/>
<dbReference type="AlphaFoldDB" id="A0A8D8FNH9"/>
<evidence type="ECO:0000256" key="1">
    <source>
        <dbReference type="SAM" id="Phobius"/>
    </source>
</evidence>
<keyword evidence="1" id="KW-0472">Membrane</keyword>
<organism evidence="2">
    <name type="scientific">Culex pipiens</name>
    <name type="common">House mosquito</name>
    <dbReference type="NCBI Taxonomy" id="7175"/>
    <lineage>
        <taxon>Eukaryota</taxon>
        <taxon>Metazoa</taxon>
        <taxon>Ecdysozoa</taxon>
        <taxon>Arthropoda</taxon>
        <taxon>Hexapoda</taxon>
        <taxon>Insecta</taxon>
        <taxon>Pterygota</taxon>
        <taxon>Neoptera</taxon>
        <taxon>Endopterygota</taxon>
        <taxon>Diptera</taxon>
        <taxon>Nematocera</taxon>
        <taxon>Culicoidea</taxon>
        <taxon>Culicidae</taxon>
        <taxon>Culicinae</taxon>
        <taxon>Culicini</taxon>
        <taxon>Culex</taxon>
        <taxon>Culex</taxon>
    </lineage>
</organism>
<accession>A0A8D8FNH9</accession>
<keyword evidence="1" id="KW-1133">Transmembrane helix</keyword>
<protein>
    <submittedName>
        <fullName evidence="2">(northern house mosquito) hypothetical protein</fullName>
    </submittedName>
</protein>
<keyword evidence="1" id="KW-0812">Transmembrane</keyword>
<evidence type="ECO:0000313" key="2">
    <source>
        <dbReference type="EMBL" id="CAG6476878.1"/>
    </source>
</evidence>